<evidence type="ECO:0000313" key="1">
    <source>
        <dbReference type="EMBL" id="KYN27867.1"/>
    </source>
</evidence>
<reference evidence="1 2" key="1">
    <citation type="submission" date="2015-09" db="EMBL/GenBank/DDBJ databases">
        <title>Trachymyrmex cornetzi WGS genome.</title>
        <authorList>
            <person name="Nygaard S."/>
            <person name="Hu H."/>
            <person name="Boomsma J."/>
            <person name="Zhang G."/>
        </authorList>
    </citation>
    <scope>NUCLEOTIDE SEQUENCE [LARGE SCALE GENOMIC DNA]</scope>
    <source>
        <strain evidence="1">Tcor2-1</strain>
        <tissue evidence="1">Whole body</tissue>
    </source>
</reference>
<evidence type="ECO:0000313" key="2">
    <source>
        <dbReference type="Proteomes" id="UP000078492"/>
    </source>
</evidence>
<organism evidence="1 2">
    <name type="scientific">Trachymyrmex cornetzi</name>
    <dbReference type="NCBI Taxonomy" id="471704"/>
    <lineage>
        <taxon>Eukaryota</taxon>
        <taxon>Metazoa</taxon>
        <taxon>Ecdysozoa</taxon>
        <taxon>Arthropoda</taxon>
        <taxon>Hexapoda</taxon>
        <taxon>Insecta</taxon>
        <taxon>Pterygota</taxon>
        <taxon>Neoptera</taxon>
        <taxon>Endopterygota</taxon>
        <taxon>Hymenoptera</taxon>
        <taxon>Apocrita</taxon>
        <taxon>Aculeata</taxon>
        <taxon>Formicoidea</taxon>
        <taxon>Formicidae</taxon>
        <taxon>Myrmicinae</taxon>
        <taxon>Trachymyrmex</taxon>
    </lineage>
</organism>
<dbReference type="Proteomes" id="UP000078492">
    <property type="component" value="Unassembled WGS sequence"/>
</dbReference>
<accession>A0A151JNG2</accession>
<proteinExistence type="predicted"/>
<gene>
    <name evidence="1" type="ORF">ALC57_02731</name>
</gene>
<name>A0A151JNG2_9HYME</name>
<feature type="non-terminal residue" evidence="1">
    <location>
        <position position="1"/>
    </location>
</feature>
<protein>
    <submittedName>
        <fullName evidence="1">Uncharacterized protein</fullName>
    </submittedName>
</protein>
<sequence>QIYKIFVIKPAAIVVPSNRNITLPSCLISLYNSMQTGVCVATSMIALEFLDKPLQGTKVTVSLKPACFKNTLILSTISLNLSLDQFTVSSLLTTTASCDTPKFLIKIQNCKYRKLMLNIFFFNN</sequence>
<dbReference type="EMBL" id="KQ978878">
    <property type="protein sequence ID" value="KYN27867.1"/>
    <property type="molecule type" value="Genomic_DNA"/>
</dbReference>
<dbReference type="AlphaFoldDB" id="A0A151JNG2"/>
<keyword evidence="2" id="KW-1185">Reference proteome</keyword>